<sequence>MNGGSGEVLENRYRWTLERELKRNGDLMSNQRKAFPLVKITLLKSNDSIVFRRRKLPRLSPPSGSDREPIEKGAEPSLTCMAGRHTRFWLEVMWRKKHAT</sequence>
<keyword evidence="3" id="KW-1185">Reference proteome</keyword>
<feature type="compositionally biased region" description="Basic and acidic residues" evidence="1">
    <location>
        <begin position="65"/>
        <end position="74"/>
    </location>
</feature>
<reference evidence="2" key="1">
    <citation type="submission" date="2020-08" db="EMBL/GenBank/DDBJ databases">
        <title>Multicomponent nature underlies the extraordinary mechanical properties of spider dragline silk.</title>
        <authorList>
            <person name="Kono N."/>
            <person name="Nakamura H."/>
            <person name="Mori M."/>
            <person name="Yoshida Y."/>
            <person name="Ohtoshi R."/>
            <person name="Malay A.D."/>
            <person name="Moran D.A.P."/>
            <person name="Tomita M."/>
            <person name="Numata K."/>
            <person name="Arakawa K."/>
        </authorList>
    </citation>
    <scope>NUCLEOTIDE SEQUENCE</scope>
</reference>
<evidence type="ECO:0000256" key="1">
    <source>
        <dbReference type="SAM" id="MobiDB-lite"/>
    </source>
</evidence>
<protein>
    <submittedName>
        <fullName evidence="2">Uncharacterized protein</fullName>
    </submittedName>
</protein>
<feature type="region of interest" description="Disordered" evidence="1">
    <location>
        <begin position="55"/>
        <end position="76"/>
    </location>
</feature>
<dbReference type="Proteomes" id="UP000887013">
    <property type="component" value="Unassembled WGS sequence"/>
</dbReference>
<evidence type="ECO:0000313" key="3">
    <source>
        <dbReference type="Proteomes" id="UP000887013"/>
    </source>
</evidence>
<proteinExistence type="predicted"/>
<comment type="caution">
    <text evidence="2">The sequence shown here is derived from an EMBL/GenBank/DDBJ whole genome shotgun (WGS) entry which is preliminary data.</text>
</comment>
<name>A0A8X6N5C3_NEPPI</name>
<gene>
    <name evidence="2" type="ORF">NPIL_105101</name>
</gene>
<dbReference type="AlphaFoldDB" id="A0A8X6N5C3"/>
<accession>A0A8X6N5C3</accession>
<organism evidence="2 3">
    <name type="scientific">Nephila pilipes</name>
    <name type="common">Giant wood spider</name>
    <name type="synonym">Nephila maculata</name>
    <dbReference type="NCBI Taxonomy" id="299642"/>
    <lineage>
        <taxon>Eukaryota</taxon>
        <taxon>Metazoa</taxon>
        <taxon>Ecdysozoa</taxon>
        <taxon>Arthropoda</taxon>
        <taxon>Chelicerata</taxon>
        <taxon>Arachnida</taxon>
        <taxon>Araneae</taxon>
        <taxon>Araneomorphae</taxon>
        <taxon>Entelegynae</taxon>
        <taxon>Araneoidea</taxon>
        <taxon>Nephilidae</taxon>
        <taxon>Nephila</taxon>
    </lineage>
</organism>
<evidence type="ECO:0000313" key="2">
    <source>
        <dbReference type="EMBL" id="GFS94903.1"/>
    </source>
</evidence>
<dbReference type="EMBL" id="BMAW01100428">
    <property type="protein sequence ID" value="GFS94903.1"/>
    <property type="molecule type" value="Genomic_DNA"/>
</dbReference>